<organism evidence="1 2">
    <name type="scientific">Cytobacillus spartinae</name>
    <dbReference type="NCBI Taxonomy" id="3299023"/>
    <lineage>
        <taxon>Bacteria</taxon>
        <taxon>Bacillati</taxon>
        <taxon>Bacillota</taxon>
        <taxon>Bacilli</taxon>
        <taxon>Bacillales</taxon>
        <taxon>Bacillaceae</taxon>
        <taxon>Cytobacillus</taxon>
    </lineage>
</organism>
<protein>
    <submittedName>
        <fullName evidence="1">DUF4003 family protein</fullName>
    </submittedName>
</protein>
<comment type="caution">
    <text evidence="1">The sequence shown here is derived from an EMBL/GenBank/DDBJ whole genome shotgun (WGS) entry which is preliminary data.</text>
</comment>
<dbReference type="Pfam" id="PF13170">
    <property type="entry name" value="DUF4003"/>
    <property type="match status" value="1"/>
</dbReference>
<dbReference type="InterPro" id="IPR025062">
    <property type="entry name" value="DUF4003"/>
</dbReference>
<gene>
    <name evidence="1" type="ORF">ACFYKX_04235</name>
</gene>
<accession>A0ABW6KAS5</accession>
<evidence type="ECO:0000313" key="1">
    <source>
        <dbReference type="EMBL" id="MFE8699827.1"/>
    </source>
</evidence>
<dbReference type="RefSeq" id="WP_389358353.1">
    <property type="nucleotide sequence ID" value="NZ_JBIACK010000001.1"/>
</dbReference>
<dbReference type="Proteomes" id="UP001601059">
    <property type="component" value="Unassembled WGS sequence"/>
</dbReference>
<reference evidence="1 2" key="1">
    <citation type="submission" date="2024-08" db="EMBL/GenBank/DDBJ databases">
        <title>Two novel Cytobacillus novel species.</title>
        <authorList>
            <person name="Liu G."/>
        </authorList>
    </citation>
    <scope>NUCLEOTIDE SEQUENCE [LARGE SCALE GENOMIC DNA]</scope>
    <source>
        <strain evidence="1 2">FJAT-54145</strain>
    </source>
</reference>
<dbReference type="EMBL" id="JBIACK010000001">
    <property type="protein sequence ID" value="MFE8699827.1"/>
    <property type="molecule type" value="Genomic_DNA"/>
</dbReference>
<name>A0ABW6KAS5_9BACI</name>
<proteinExistence type="predicted"/>
<evidence type="ECO:0000313" key="2">
    <source>
        <dbReference type="Proteomes" id="UP001601059"/>
    </source>
</evidence>
<sequence length="326" mass="36775">MIKNVTQTKIDQYNNIYSQLYAALKWKADKRNLMMVAAMYVTSKTEFNLERFLKVADYIKDEVGFFSTLKSAQRFTTAATLETTTTVPTDSFQHYLSIYEELIDNGFSRTPFSYIAAGTLLKVNPNRMDEVAQKVSDIYKGMKDKHFFLTNSGDYPLAALLAQREESTEMVMKNVEENYQALNDVGFAKGNDLQFLSHILAIDTTHEPVVKAKQCLTVLEQLERANFKTKRSYYPYIGMLSFIEDMNGKMDELTVIFNELNQLHKWNKDINFMMSVLFLMDDISTLGDAAKTGLNITIEALLQAQQAAMTSSIVAASVATSSGGGE</sequence>
<keyword evidence="2" id="KW-1185">Reference proteome</keyword>